<dbReference type="OrthoDB" id="3259181at2759"/>
<gene>
    <name evidence="2" type="ORF">MVEN_01694700</name>
</gene>
<dbReference type="EMBL" id="JACAZI010000015">
    <property type="protein sequence ID" value="KAF7344052.1"/>
    <property type="molecule type" value="Genomic_DNA"/>
</dbReference>
<reference evidence="2" key="1">
    <citation type="submission" date="2020-05" db="EMBL/GenBank/DDBJ databases">
        <title>Mycena genomes resolve the evolution of fungal bioluminescence.</title>
        <authorList>
            <person name="Tsai I.J."/>
        </authorList>
    </citation>
    <scope>NUCLEOTIDE SEQUENCE</scope>
    <source>
        <strain evidence="2">CCC161011</strain>
    </source>
</reference>
<name>A0A8H7CQ21_9AGAR</name>
<organism evidence="2 3">
    <name type="scientific">Mycena venus</name>
    <dbReference type="NCBI Taxonomy" id="2733690"/>
    <lineage>
        <taxon>Eukaryota</taxon>
        <taxon>Fungi</taxon>
        <taxon>Dikarya</taxon>
        <taxon>Basidiomycota</taxon>
        <taxon>Agaricomycotina</taxon>
        <taxon>Agaricomycetes</taxon>
        <taxon>Agaricomycetidae</taxon>
        <taxon>Agaricales</taxon>
        <taxon>Marasmiineae</taxon>
        <taxon>Mycenaceae</taxon>
        <taxon>Mycena</taxon>
    </lineage>
</organism>
<keyword evidence="3" id="KW-1185">Reference proteome</keyword>
<evidence type="ECO:0000313" key="2">
    <source>
        <dbReference type="EMBL" id="KAF7344052.1"/>
    </source>
</evidence>
<accession>A0A8H7CQ21</accession>
<proteinExistence type="predicted"/>
<evidence type="ECO:0000256" key="1">
    <source>
        <dbReference type="SAM" id="MobiDB-lite"/>
    </source>
</evidence>
<protein>
    <submittedName>
        <fullName evidence="2">Transposase-like protein</fullName>
    </submittedName>
</protein>
<dbReference type="Proteomes" id="UP000620124">
    <property type="component" value="Unassembled WGS sequence"/>
</dbReference>
<sequence>MEVELAIAKGTAVMTADMPVATKYLTELDTVSNNIKAMFEKQAATSEEPWDQAHFEELLAKWVAACERLSTQLNSGNFSTLTTGLENNSKFPTPVRWDSPPRLGAYPPPSVSPPVQARS</sequence>
<evidence type="ECO:0000313" key="3">
    <source>
        <dbReference type="Proteomes" id="UP000620124"/>
    </source>
</evidence>
<comment type="caution">
    <text evidence="2">The sequence shown here is derived from an EMBL/GenBank/DDBJ whole genome shotgun (WGS) entry which is preliminary data.</text>
</comment>
<feature type="compositionally biased region" description="Polar residues" evidence="1">
    <location>
        <begin position="81"/>
        <end position="91"/>
    </location>
</feature>
<dbReference type="AlphaFoldDB" id="A0A8H7CQ21"/>
<feature type="region of interest" description="Disordered" evidence="1">
    <location>
        <begin position="81"/>
        <end position="119"/>
    </location>
</feature>